<evidence type="ECO:0000256" key="6">
    <source>
        <dbReference type="SAM" id="MobiDB-lite"/>
    </source>
</evidence>
<sequence length="515" mass="58456">MSKNMQSGCVCHINGWFIGLPIIWSKVEAFYHIKIWEMVDSSEGSVARNGLYKALALTALAQQGKQLNEKLLESFSGQELPKPALGDLTDLKNTSMKLRRQKNPNVLGLNYSDLCNLDTVKVELVPEKKGLILKHVEYEVTSQRWKTTVLRRYNDFISFHELLMLRFPYRLIPRLPPKKMMGANREFIEQRRRSLKRFLIIVARHPQINDDELLKFFLTYNGSDMQHKIKEHFRGSPDEFMISNLASKAKDLVPLDTQTQISYSKQHIQLLYNGVSKMKDISERMVVSSAGFATDMLSFGSELSQMSNDATPVTAWATGNNDSWTHLQKGFKHLSVEYAALADKATHEALEAEEGVVEKLSLFQDMLVAYRDLCDRHEKGVLNDHQRAIQKMGQYKKKKMSATVNTAETGTVEQLEQRILDQESQIANMENRNYYSLHCLQMETQLIHGNLDIFYEVLSTMADVEARAHSELANVWSAVRPLVEGLNPTTVSSPSSPTTISPIGSPLNSHTGITM</sequence>
<dbReference type="SUPFAM" id="SSF64268">
    <property type="entry name" value="PX domain"/>
    <property type="match status" value="1"/>
</dbReference>
<feature type="domain" description="PX" evidence="7">
    <location>
        <begin position="116"/>
        <end position="224"/>
    </location>
</feature>
<dbReference type="Gene3D" id="3.30.1520.10">
    <property type="entry name" value="Phox-like domain"/>
    <property type="match status" value="1"/>
</dbReference>
<evidence type="ECO:0000259" key="7">
    <source>
        <dbReference type="PROSITE" id="PS50195"/>
    </source>
</evidence>
<dbReference type="OMA" id="WEYAGAK"/>
<dbReference type="GO" id="GO:0035091">
    <property type="term" value="F:phosphatidylinositol binding"/>
    <property type="evidence" value="ECO:0007669"/>
    <property type="project" value="InterPro"/>
</dbReference>
<dbReference type="Pfam" id="PF00787">
    <property type="entry name" value="PX"/>
    <property type="match status" value="1"/>
</dbReference>
<dbReference type="HOGENOM" id="CLU_042580_0_0_1"/>
<dbReference type="GeneID" id="20243121"/>
<dbReference type="EMBL" id="KB201721">
    <property type="protein sequence ID" value="ESO94914.1"/>
    <property type="molecule type" value="Genomic_DNA"/>
</dbReference>
<dbReference type="PROSITE" id="PS50195">
    <property type="entry name" value="PX"/>
    <property type="match status" value="1"/>
</dbReference>
<dbReference type="RefSeq" id="XP_009054395.1">
    <property type="nucleotide sequence ID" value="XM_009056147.1"/>
</dbReference>
<feature type="compositionally biased region" description="Low complexity" evidence="6">
    <location>
        <begin position="488"/>
        <end position="506"/>
    </location>
</feature>
<dbReference type="SMART" id="SM00312">
    <property type="entry name" value="PX"/>
    <property type="match status" value="1"/>
</dbReference>
<keyword evidence="3" id="KW-0813">Transport</keyword>
<proteinExistence type="inferred from homology"/>
<comment type="subcellular location">
    <subcellularLocation>
        <location evidence="1">Membrane</location>
        <topology evidence="1">Peripheral membrane protein</topology>
        <orientation evidence="1">Cytoplasmic side</orientation>
    </subcellularLocation>
</comment>
<dbReference type="AlphaFoldDB" id="V4C0G1"/>
<evidence type="ECO:0000256" key="4">
    <source>
        <dbReference type="ARBA" id="ARBA00022927"/>
    </source>
</evidence>
<dbReference type="OrthoDB" id="10064318at2759"/>
<dbReference type="PANTHER" id="PTHR46571">
    <property type="entry name" value="SORTING NEXIN-8"/>
    <property type="match status" value="1"/>
</dbReference>
<dbReference type="GO" id="GO:0031901">
    <property type="term" value="C:early endosome membrane"/>
    <property type="evidence" value="ECO:0007669"/>
    <property type="project" value="TreeGrafter"/>
</dbReference>
<accession>V4C0G1</accession>
<keyword evidence="4" id="KW-0653">Protein transport</keyword>
<dbReference type="CTD" id="20243121"/>
<dbReference type="CDD" id="cd06866">
    <property type="entry name" value="PX_SNX8_Mvp1p_like"/>
    <property type="match status" value="1"/>
</dbReference>
<gene>
    <name evidence="8" type="ORF">LOTGIDRAFT_175283</name>
</gene>
<dbReference type="PANTHER" id="PTHR46571:SF1">
    <property type="entry name" value="SORTING NEXIN-8"/>
    <property type="match status" value="1"/>
</dbReference>
<dbReference type="InterPro" id="IPR045734">
    <property type="entry name" value="Snx8_BAR_dom"/>
</dbReference>
<protein>
    <recommendedName>
        <fullName evidence="7">PX domain-containing protein</fullName>
    </recommendedName>
</protein>
<dbReference type="InterPro" id="IPR036871">
    <property type="entry name" value="PX_dom_sf"/>
</dbReference>
<dbReference type="GO" id="GO:0006886">
    <property type="term" value="P:intracellular protein transport"/>
    <property type="evidence" value="ECO:0007669"/>
    <property type="project" value="TreeGrafter"/>
</dbReference>
<dbReference type="InterPro" id="IPR035704">
    <property type="entry name" value="SNX8/Mvp1_PX"/>
</dbReference>
<dbReference type="InterPro" id="IPR028662">
    <property type="entry name" value="SNX8/Mvp1"/>
</dbReference>
<dbReference type="KEGG" id="lgi:LOTGIDRAFT_175283"/>
<evidence type="ECO:0000313" key="8">
    <source>
        <dbReference type="EMBL" id="ESO94914.1"/>
    </source>
</evidence>
<reference evidence="8 9" key="1">
    <citation type="journal article" date="2013" name="Nature">
        <title>Insights into bilaterian evolution from three spiralian genomes.</title>
        <authorList>
            <person name="Simakov O."/>
            <person name="Marletaz F."/>
            <person name="Cho S.J."/>
            <person name="Edsinger-Gonzales E."/>
            <person name="Havlak P."/>
            <person name="Hellsten U."/>
            <person name="Kuo D.H."/>
            <person name="Larsson T."/>
            <person name="Lv J."/>
            <person name="Arendt D."/>
            <person name="Savage R."/>
            <person name="Osoegawa K."/>
            <person name="de Jong P."/>
            <person name="Grimwood J."/>
            <person name="Chapman J.A."/>
            <person name="Shapiro H."/>
            <person name="Aerts A."/>
            <person name="Otillar R.P."/>
            <person name="Terry A.Y."/>
            <person name="Boore J.L."/>
            <person name="Grigoriev I.V."/>
            <person name="Lindberg D.R."/>
            <person name="Seaver E.C."/>
            <person name="Weisblat D.A."/>
            <person name="Putnam N.H."/>
            <person name="Rokhsar D.S."/>
        </authorList>
    </citation>
    <scope>NUCLEOTIDE SEQUENCE [LARGE SCALE GENOMIC DNA]</scope>
</reference>
<evidence type="ECO:0000256" key="5">
    <source>
        <dbReference type="ARBA" id="ARBA00023136"/>
    </source>
</evidence>
<comment type="similarity">
    <text evidence="2">Belongs to the sorting nexin family.</text>
</comment>
<evidence type="ECO:0000256" key="1">
    <source>
        <dbReference type="ARBA" id="ARBA00004287"/>
    </source>
</evidence>
<feature type="region of interest" description="Disordered" evidence="6">
    <location>
        <begin position="488"/>
        <end position="515"/>
    </location>
</feature>
<dbReference type="GO" id="GO:0005829">
    <property type="term" value="C:cytosol"/>
    <property type="evidence" value="ECO:0007669"/>
    <property type="project" value="GOC"/>
</dbReference>
<evidence type="ECO:0000256" key="3">
    <source>
        <dbReference type="ARBA" id="ARBA00022448"/>
    </source>
</evidence>
<keyword evidence="5" id="KW-0472">Membrane</keyword>
<evidence type="ECO:0000256" key="2">
    <source>
        <dbReference type="ARBA" id="ARBA00010883"/>
    </source>
</evidence>
<dbReference type="InterPro" id="IPR001683">
    <property type="entry name" value="PX_dom"/>
</dbReference>
<dbReference type="STRING" id="225164.V4C0G1"/>
<evidence type="ECO:0000313" key="9">
    <source>
        <dbReference type="Proteomes" id="UP000030746"/>
    </source>
</evidence>
<keyword evidence="9" id="KW-1185">Reference proteome</keyword>
<dbReference type="Proteomes" id="UP000030746">
    <property type="component" value="Unassembled WGS sequence"/>
</dbReference>
<dbReference type="CDD" id="cd07597">
    <property type="entry name" value="BAR_SNX8"/>
    <property type="match status" value="1"/>
</dbReference>
<dbReference type="GO" id="GO:0034498">
    <property type="term" value="P:early endosome to Golgi transport"/>
    <property type="evidence" value="ECO:0007669"/>
    <property type="project" value="TreeGrafter"/>
</dbReference>
<dbReference type="Pfam" id="PF19566">
    <property type="entry name" value="Snx8_BAR_dom"/>
    <property type="match status" value="1"/>
</dbReference>
<name>V4C0G1_LOTGI</name>
<organism evidence="8 9">
    <name type="scientific">Lottia gigantea</name>
    <name type="common">Giant owl limpet</name>
    <dbReference type="NCBI Taxonomy" id="225164"/>
    <lineage>
        <taxon>Eukaryota</taxon>
        <taxon>Metazoa</taxon>
        <taxon>Spiralia</taxon>
        <taxon>Lophotrochozoa</taxon>
        <taxon>Mollusca</taxon>
        <taxon>Gastropoda</taxon>
        <taxon>Patellogastropoda</taxon>
        <taxon>Lottioidea</taxon>
        <taxon>Lottiidae</taxon>
        <taxon>Lottia</taxon>
    </lineage>
</organism>